<evidence type="ECO:0000313" key="1">
    <source>
        <dbReference type="EMBL" id="DAF43499.1"/>
    </source>
</evidence>
<sequence>MENCIERAREHVNRTRNALQTVFNELNQGQQKKIMRNDKVRQILEQYGVDTSSAKEK</sequence>
<dbReference type="EMBL" id="BK032507">
    <property type="protein sequence ID" value="DAF43499.1"/>
    <property type="molecule type" value="Genomic_DNA"/>
</dbReference>
<keyword evidence="1" id="KW-0482">Metalloprotease</keyword>
<proteinExistence type="predicted"/>
<keyword evidence="1" id="KW-0645">Protease</keyword>
<reference evidence="1" key="1">
    <citation type="journal article" date="2021" name="Proc. Natl. Acad. Sci. U.S.A.">
        <title>A Catalog of Tens of Thousands of Viruses from Human Metagenomes Reveals Hidden Associations with Chronic Diseases.</title>
        <authorList>
            <person name="Tisza M.J."/>
            <person name="Buck C.B."/>
        </authorList>
    </citation>
    <scope>NUCLEOTIDE SEQUENCE</scope>
    <source>
        <strain evidence="1">CtKFg29</strain>
    </source>
</reference>
<accession>A0A8S5RYA9</accession>
<organism evidence="1">
    <name type="scientific">Myoviridae sp. ctKFg29</name>
    <dbReference type="NCBI Taxonomy" id="2827675"/>
    <lineage>
        <taxon>Viruses</taxon>
        <taxon>Duplodnaviria</taxon>
        <taxon>Heunggongvirae</taxon>
        <taxon>Uroviricota</taxon>
        <taxon>Caudoviricetes</taxon>
    </lineage>
</organism>
<dbReference type="GO" id="GO:0008237">
    <property type="term" value="F:metallopeptidase activity"/>
    <property type="evidence" value="ECO:0007669"/>
    <property type="project" value="UniProtKB-KW"/>
</dbReference>
<protein>
    <submittedName>
        <fullName evidence="1">ATP-dependent zinc metalloprotease</fullName>
    </submittedName>
</protein>
<keyword evidence="1" id="KW-0378">Hydrolase</keyword>
<name>A0A8S5RYA9_9CAUD</name>